<reference evidence="6 7" key="1">
    <citation type="submission" date="2016-07" db="EMBL/GenBank/DDBJ databases">
        <authorList>
            <person name="Townsley L."/>
            <person name="Shank E.A."/>
        </authorList>
    </citation>
    <scope>NUCLEOTIDE SEQUENCE [LARGE SCALE GENOMIC DNA]</scope>
    <source>
        <strain evidence="6 7">CH01</strain>
    </source>
</reference>
<accession>A0ABX2ZT39</accession>
<evidence type="ECO:0000313" key="7">
    <source>
        <dbReference type="Proteomes" id="UP000094580"/>
    </source>
</evidence>
<dbReference type="PANTHER" id="PTHR43762:SF1">
    <property type="entry name" value="D-ARABINONO-1,4-LACTONE OXIDASE"/>
    <property type="match status" value="1"/>
</dbReference>
<evidence type="ECO:0000259" key="5">
    <source>
        <dbReference type="Pfam" id="PF04030"/>
    </source>
</evidence>
<organism evidence="6 7">
    <name type="scientific">Gottfriedia luciferensis</name>
    <dbReference type="NCBI Taxonomy" id="178774"/>
    <lineage>
        <taxon>Bacteria</taxon>
        <taxon>Bacillati</taxon>
        <taxon>Bacillota</taxon>
        <taxon>Bacilli</taxon>
        <taxon>Bacillales</taxon>
        <taxon>Bacillaceae</taxon>
        <taxon>Gottfriedia</taxon>
    </lineage>
</organism>
<feature type="domain" description="FAD linked oxidase N-terminal" evidence="4">
    <location>
        <begin position="47"/>
        <end position="181"/>
    </location>
</feature>
<dbReference type="EMBL" id="MDKC01000009">
    <property type="protein sequence ID" value="ODG92336.1"/>
    <property type="molecule type" value="Genomic_DNA"/>
</dbReference>
<dbReference type="SUPFAM" id="SSF56176">
    <property type="entry name" value="FAD-binding/transporter-associated domain-like"/>
    <property type="match status" value="1"/>
</dbReference>
<evidence type="ECO:0000256" key="3">
    <source>
        <dbReference type="ARBA" id="ARBA00023002"/>
    </source>
</evidence>
<dbReference type="InterPro" id="IPR036318">
    <property type="entry name" value="FAD-bd_PCMH-like_sf"/>
</dbReference>
<feature type="domain" description="D-arabinono-1,4-lactone oxidase C-terminal" evidence="5">
    <location>
        <begin position="310"/>
        <end position="475"/>
    </location>
</feature>
<dbReference type="Pfam" id="PF01565">
    <property type="entry name" value="FAD_binding_4"/>
    <property type="match status" value="1"/>
</dbReference>
<dbReference type="PANTHER" id="PTHR43762">
    <property type="entry name" value="L-GULONOLACTONE OXIDASE"/>
    <property type="match status" value="1"/>
</dbReference>
<dbReference type="Proteomes" id="UP000094580">
    <property type="component" value="Unassembled WGS sequence"/>
</dbReference>
<proteinExistence type="predicted"/>
<evidence type="ECO:0000256" key="1">
    <source>
        <dbReference type="ARBA" id="ARBA00022630"/>
    </source>
</evidence>
<dbReference type="Pfam" id="PF04030">
    <property type="entry name" value="ALO"/>
    <property type="match status" value="1"/>
</dbReference>
<keyword evidence="1" id="KW-0285">Flavoprotein</keyword>
<evidence type="ECO:0000256" key="2">
    <source>
        <dbReference type="ARBA" id="ARBA00022827"/>
    </source>
</evidence>
<comment type="caution">
    <text evidence="6">The sequence shown here is derived from an EMBL/GenBank/DDBJ whole genome shotgun (WGS) entry which is preliminary data.</text>
</comment>
<dbReference type="SUPFAM" id="SSF55103">
    <property type="entry name" value="FAD-linked oxidases, C-terminal domain"/>
    <property type="match status" value="1"/>
</dbReference>
<dbReference type="InterPro" id="IPR006094">
    <property type="entry name" value="Oxid_FAD_bind_N"/>
</dbReference>
<dbReference type="InterPro" id="IPR010031">
    <property type="entry name" value="FAD_lactone_oxidase-like"/>
</dbReference>
<evidence type="ECO:0000259" key="4">
    <source>
        <dbReference type="Pfam" id="PF01565"/>
    </source>
</evidence>
<sequence>MGKRIFVGILLLTVFVTVLHTLWNKPAPLRHGVIDDVGHLLPTKIDRIVKGKEVDQLKKIVIDAKKQGKTVSIAGERHSQGGHTYYKDGVVIDLKTFNKVEKVDPVQKTVIVQSGATWGDVQKAINPYHLALKVTQSQEIFSVGGSLSVNAHGRDIRNHSLASTVNWFTLLTPDGKVIKVSRTENKELFPYVLGGYGLFGIILEVEFQLTNNELYRVETKTMDYKKYPNYFKKNVLENPNARMQIARISVAPDSFLDKVYAINYTATSRKMTDSDQELKEDHSAFLPKLALGMSRTSDIGKDLFWDFQYRFIHSLNGNYETRNNVMRSESKFMEFDDRQDTQVLQEFFVPVNEFTRYIDDVREYLQYENLNILNITIRYVEKDDETVMNYAKDDMFAFVVLIQHGKDKDSVQYAKEVIQKWTDLTLAHRGTYYLPYYPYQSKQQMVIAYPKTQDFFNKKREFDPNNVFMNTFYENYGE</sequence>
<dbReference type="InterPro" id="IPR016169">
    <property type="entry name" value="FAD-bd_PCMH_sub2"/>
</dbReference>
<name>A0ABX2ZT39_9BACI</name>
<keyword evidence="7" id="KW-1185">Reference proteome</keyword>
<dbReference type="Gene3D" id="3.30.465.10">
    <property type="match status" value="1"/>
</dbReference>
<dbReference type="InterPro" id="IPR016164">
    <property type="entry name" value="FAD-linked_Oxase-like_C"/>
</dbReference>
<keyword evidence="3" id="KW-0560">Oxidoreductase</keyword>
<dbReference type="InterPro" id="IPR007173">
    <property type="entry name" value="ALO_C"/>
</dbReference>
<dbReference type="RefSeq" id="WP_069033427.1">
    <property type="nucleotide sequence ID" value="NZ_MDKC01000009.1"/>
</dbReference>
<gene>
    <name evidence="6" type="ORF">BED47_20380</name>
</gene>
<evidence type="ECO:0000313" key="6">
    <source>
        <dbReference type="EMBL" id="ODG92336.1"/>
    </source>
</evidence>
<protein>
    <submittedName>
        <fullName evidence="6">FAD-binding protein</fullName>
    </submittedName>
</protein>
<keyword evidence="2" id="KW-0274">FAD</keyword>